<dbReference type="InterPro" id="IPR000160">
    <property type="entry name" value="GGDEF_dom"/>
</dbReference>
<dbReference type="PANTHER" id="PTHR44757">
    <property type="entry name" value="DIGUANYLATE CYCLASE DGCP"/>
    <property type="match status" value="1"/>
</dbReference>
<dbReference type="Gene3D" id="3.30.70.270">
    <property type="match status" value="1"/>
</dbReference>
<dbReference type="Pfam" id="PF00990">
    <property type="entry name" value="GGDEF"/>
    <property type="match status" value="1"/>
</dbReference>
<dbReference type="InterPro" id="IPR052155">
    <property type="entry name" value="Biofilm_reg_signaling"/>
</dbReference>
<comment type="caution">
    <text evidence="3">The sequence shown here is derived from an EMBL/GenBank/DDBJ whole genome shotgun (WGS) entry which is preliminary data.</text>
</comment>
<protein>
    <submittedName>
        <fullName evidence="3">EAL domain-containing protein</fullName>
    </submittedName>
</protein>
<dbReference type="SUPFAM" id="SSF141868">
    <property type="entry name" value="EAL domain-like"/>
    <property type="match status" value="1"/>
</dbReference>
<proteinExistence type="predicted"/>
<dbReference type="InterPro" id="IPR013783">
    <property type="entry name" value="Ig-like_fold"/>
</dbReference>
<dbReference type="EMBL" id="JAUZVY010000002">
    <property type="protein sequence ID" value="MDP4528514.1"/>
    <property type="molecule type" value="Genomic_DNA"/>
</dbReference>
<dbReference type="InterPro" id="IPR029787">
    <property type="entry name" value="Nucleotide_cyclase"/>
</dbReference>
<dbReference type="InterPro" id="IPR035919">
    <property type="entry name" value="EAL_sf"/>
</dbReference>
<dbReference type="Gene3D" id="2.60.40.10">
    <property type="entry name" value="Immunoglobulins"/>
    <property type="match status" value="1"/>
</dbReference>
<feature type="domain" description="EAL" evidence="1">
    <location>
        <begin position="1115"/>
        <end position="1366"/>
    </location>
</feature>
<dbReference type="SUPFAM" id="SSF55073">
    <property type="entry name" value="Nucleotide cyclase"/>
    <property type="match status" value="1"/>
</dbReference>
<dbReference type="InterPro" id="IPR001633">
    <property type="entry name" value="EAL_dom"/>
</dbReference>
<dbReference type="SUPFAM" id="SSF55785">
    <property type="entry name" value="PYP-like sensor domain (PAS domain)"/>
    <property type="match status" value="1"/>
</dbReference>
<dbReference type="Gene3D" id="3.20.20.450">
    <property type="entry name" value="EAL domain"/>
    <property type="match status" value="1"/>
</dbReference>
<dbReference type="PROSITE" id="PS50883">
    <property type="entry name" value="EAL"/>
    <property type="match status" value="1"/>
</dbReference>
<dbReference type="CDD" id="cd01948">
    <property type="entry name" value="EAL"/>
    <property type="match status" value="1"/>
</dbReference>
<dbReference type="Pfam" id="PF00563">
    <property type="entry name" value="EAL"/>
    <property type="match status" value="1"/>
</dbReference>
<feature type="domain" description="GGDEF" evidence="2">
    <location>
        <begin position="974"/>
        <end position="1106"/>
    </location>
</feature>
<dbReference type="Gene3D" id="2.130.10.10">
    <property type="entry name" value="YVTN repeat-like/Quinoprotein amine dehydrogenase"/>
    <property type="match status" value="3"/>
</dbReference>
<dbReference type="Pfam" id="PF08447">
    <property type="entry name" value="PAS_3"/>
    <property type="match status" value="1"/>
</dbReference>
<dbReference type="InterPro" id="IPR035965">
    <property type="entry name" value="PAS-like_dom_sf"/>
</dbReference>
<sequence>MNLLSGRRWCLLFLLIAPLLLKAELQQAFRLSPDNGLSQGHVNRLLLDSRHQLWLATDGGMDRFDGFRSRPLPAELLTANTVIYDAMLAGPDRLLLATASDGLLEIGLNSQSRRLLHQASPELADYQAEMIYLIRPDPMGTELFADSTRVLTLSDGVQDVQFTLPSKDIHQHFIRDVLAFEHYLLVASSQGLWLHDRHAGQSWQLDYLPFANSDQQNSKALAADDSTLYIGTVEGLYAIARAELSSLEPAAQRQAVDSRVLLTTENIWRIKVEDDVLLLGTNLGLLSLSKDGNQVQSLFRPSRTRFAYYDDSVVDFLRDQHGNFWLATRGDGAYYWQPEQQHFTNVVNTATQQPLSHALVYSIVSDDEAIWVGTQNGLNRLDLTTLSDQAFFVDPDPKIVDSAASFYSLAPAPDGDGLWLLNLEQVQLFSRSKQQVTELPAATTAALSATPYSMAISSSGYLYLHNEAGFFRISPNLSLQPLPKAEQHFQSDWASHWVGEHPTQPGVMLFYDQFTLWAYSDNASPKALYQLPQGMQQSSAYVEGVQVVGDSLWLLLHGIGLVELALDTLEVRQELFSLAQLPTNILYRLQRDDHGMLWMSSHSGLWRFNPRTGNFRQFTTQQGLANNEFNGLSGTRLQDGRLVFGSVQGLTLFQPSDFIDTEAKPPQLLFSELSLVSRSLPPLLQPKSSKDLELRHDDYGLSVHVSTFSYRQQADTRYRFELEGPDRLPVLESREPYLLLPQLRPGQYRLSVQAFDPLTERYSEPALLRLHVQYSAWQSPLARASYGLLLLLAGLLWLSWRHQQKRRLLQQNQELQLSKERLQLALSIADSDVWSWHGQHQQLLHPERLQLLGLSEQTVLSFEQYASRIHPDDQTDYLHGWQELCDGYNDHFQQVYRVRDSSNKWHWFKDIGRVTQRLDGKVHEVSGIYTNITAQKLTEQELEQLVHFDSLTQLPNRNYLLQQLDEVLQGPGSPLVSVLFIDLDRFKHINDSLGHEQGNTLLQVVAARLHSQLAQGELLAHLGSDEFVYVLLTADPRVLAEKSERLHSLLAKPVMLGQQQISISCSIGIASYPEHATDSYELLKHADVAMAYAKRHGELDHAIFTPQMPERTRLKMQLEYQLKQAILQQQLQNYYQPIVDSLQKRTLGVELLLRWQQDGKMIPPDQFIPMAEELDLMAELTWSSLQKALHDLQQWHQQGFPLYLSVNLAASQLSSNLFADRLAELIAAKAVDPFYLRLEITESSLMKNRQQAIKNMHRLKAMGVQLYLDDFGTGYSSLTYLKDFPIDLIKIDRSFVFDLTHDSRNAILNTIIALAQNMALPCIAEGVETQYQLNYLQQQGCHLIQGYWYSPPLPKKRLEQYLRNEKAEN</sequence>
<dbReference type="SUPFAM" id="SSF63829">
    <property type="entry name" value="Calcium-dependent phosphotriesterase"/>
    <property type="match status" value="1"/>
</dbReference>
<dbReference type="NCBIfam" id="TIGR00254">
    <property type="entry name" value="GGDEF"/>
    <property type="match status" value="1"/>
</dbReference>
<dbReference type="Gene3D" id="3.30.450.20">
    <property type="entry name" value="PAS domain"/>
    <property type="match status" value="1"/>
</dbReference>
<reference evidence="3 4" key="1">
    <citation type="submission" date="2023-08" db="EMBL/GenBank/DDBJ databases">
        <authorList>
            <person name="Joshi A."/>
            <person name="Thite S."/>
        </authorList>
    </citation>
    <scope>NUCLEOTIDE SEQUENCE [LARGE SCALE GENOMIC DNA]</scope>
    <source>
        <strain evidence="3 4">1E1</strain>
    </source>
</reference>
<dbReference type="RefSeq" id="WP_305944649.1">
    <property type="nucleotide sequence ID" value="NZ_JAUZVY010000002.1"/>
</dbReference>
<organism evidence="3 4">
    <name type="scientific">Alkalimonas delamerensis</name>
    <dbReference type="NCBI Taxonomy" id="265981"/>
    <lineage>
        <taxon>Bacteria</taxon>
        <taxon>Pseudomonadati</taxon>
        <taxon>Pseudomonadota</taxon>
        <taxon>Gammaproteobacteria</taxon>
        <taxon>Alkalimonas</taxon>
    </lineage>
</organism>
<dbReference type="SMART" id="SM00052">
    <property type="entry name" value="EAL"/>
    <property type="match status" value="1"/>
</dbReference>
<dbReference type="InterPro" id="IPR015943">
    <property type="entry name" value="WD40/YVTN_repeat-like_dom_sf"/>
</dbReference>
<evidence type="ECO:0000259" key="1">
    <source>
        <dbReference type="PROSITE" id="PS50883"/>
    </source>
</evidence>
<evidence type="ECO:0000259" key="2">
    <source>
        <dbReference type="PROSITE" id="PS50887"/>
    </source>
</evidence>
<gene>
    <name evidence="3" type="ORF">Q3O59_05650</name>
</gene>
<dbReference type="PROSITE" id="PS50887">
    <property type="entry name" value="GGDEF"/>
    <property type="match status" value="1"/>
</dbReference>
<dbReference type="InterPro" id="IPR013655">
    <property type="entry name" value="PAS_fold_3"/>
</dbReference>
<evidence type="ECO:0000313" key="4">
    <source>
        <dbReference type="Proteomes" id="UP001236258"/>
    </source>
</evidence>
<dbReference type="PANTHER" id="PTHR44757:SF2">
    <property type="entry name" value="BIOFILM ARCHITECTURE MAINTENANCE PROTEIN MBAA"/>
    <property type="match status" value="1"/>
</dbReference>
<dbReference type="Proteomes" id="UP001236258">
    <property type="component" value="Unassembled WGS sequence"/>
</dbReference>
<name>A0ABT9GNG6_9GAMM</name>
<evidence type="ECO:0000313" key="3">
    <source>
        <dbReference type="EMBL" id="MDP4528514.1"/>
    </source>
</evidence>
<keyword evidence="4" id="KW-1185">Reference proteome</keyword>
<dbReference type="CDD" id="cd01949">
    <property type="entry name" value="GGDEF"/>
    <property type="match status" value="1"/>
</dbReference>
<dbReference type="InterPro" id="IPR043128">
    <property type="entry name" value="Rev_trsase/Diguanyl_cyclase"/>
</dbReference>
<accession>A0ABT9GNG6</accession>
<dbReference type="SMART" id="SM00267">
    <property type="entry name" value="GGDEF"/>
    <property type="match status" value="1"/>
</dbReference>